<feature type="compositionally biased region" description="Acidic residues" evidence="1">
    <location>
        <begin position="123"/>
        <end position="149"/>
    </location>
</feature>
<feature type="region of interest" description="Disordered" evidence="1">
    <location>
        <begin position="1026"/>
        <end position="1088"/>
    </location>
</feature>
<feature type="compositionally biased region" description="Gly residues" evidence="1">
    <location>
        <begin position="1026"/>
        <end position="1047"/>
    </location>
</feature>
<dbReference type="PANTHER" id="PTHR46007">
    <property type="entry name" value="MEDIATOR OF RNA POLYMERASE II TRANSCRIPTION SUBUNIT 12"/>
    <property type="match status" value="1"/>
</dbReference>
<dbReference type="GO" id="GO:0016592">
    <property type="term" value="C:mediator complex"/>
    <property type="evidence" value="ECO:0007669"/>
    <property type="project" value="TreeGrafter"/>
</dbReference>
<feature type="compositionally biased region" description="Pro residues" evidence="1">
    <location>
        <begin position="499"/>
        <end position="539"/>
    </location>
</feature>
<name>A0A2J8AK92_9CHLO</name>
<feature type="region of interest" description="Disordered" evidence="1">
    <location>
        <begin position="117"/>
        <end position="212"/>
    </location>
</feature>
<organism evidence="2 3">
    <name type="scientific">Tetrabaena socialis</name>
    <dbReference type="NCBI Taxonomy" id="47790"/>
    <lineage>
        <taxon>Eukaryota</taxon>
        <taxon>Viridiplantae</taxon>
        <taxon>Chlorophyta</taxon>
        <taxon>core chlorophytes</taxon>
        <taxon>Chlorophyceae</taxon>
        <taxon>CS clade</taxon>
        <taxon>Chlamydomonadales</taxon>
        <taxon>Tetrabaenaceae</taxon>
        <taxon>Tetrabaena</taxon>
    </lineage>
</organism>
<dbReference type="OrthoDB" id="542064at2759"/>
<dbReference type="InterPro" id="IPR036047">
    <property type="entry name" value="F-box-like_dom_sf"/>
</dbReference>
<feature type="region of interest" description="Disordered" evidence="1">
    <location>
        <begin position="491"/>
        <end position="540"/>
    </location>
</feature>
<feature type="compositionally biased region" description="Low complexity" evidence="1">
    <location>
        <begin position="166"/>
        <end position="177"/>
    </location>
</feature>
<dbReference type="Proteomes" id="UP000236333">
    <property type="component" value="Unassembled WGS sequence"/>
</dbReference>
<sequence length="1136" mass="114450">MEPASAPSDLPGLALQVVGSFLPARSVAACRLVSREWRAAFTACVRHVRIQRIGRALPLLATALTALTAIVLRELAAAVEPPPAGLTALAALPLLRSLTVGLVYGDAWRQLEELAEQLRTESEDSGWEGSDEEESSEEEEESSSEEQEGSSEGGINGEEGGRSQEVEQQQQQQQQQQQEEREAGAAEAEEEWEEWEEWEGGEGEGGARHSPAVSRRLMSRDVALLGGRLGRGGTVCKVLASGALHLDPMRPLDLFSGFAPRSSSSEGGGGGGGSADGGRGGGGNTGVVVGGGAAAERAKGGAAARGGGLTHLDVSFIGAGLLPGAWYGIMRLGASLQHLALRVGRCAVEERLVSRTLAGRPHGDRCWSPHAFAVDSLDALPHLHTLILDAPLTPRLARRLRERALPQPQQLLPPPQQQQQLSLLPPPPQQQQQQQQQVLEVPVCPLRPAAPVALQLRSLHVFGLRRAAPRAPRPGDAAPAVRASRDVPAGAGVGAAAAPAPPPGAPGAPQAPHPPPPLPQPPPPPCLTPSPPLPPPPAPLRCLTLDGDLAWLMAPEPLRSGAASSNPRLLLLRSLPLLAELRLAHRPAGLPAERWLPLAWQQLPAAAGWAGLRVLGLEGFDLQSYDGAATLPYVYEGQAVPAPAPAVRIGNCDDAPAAAGAAAAAAAAAAEGVCGGVDHGGAAAPRAAPAPALGGRFPHLASVRLRHCAVPLEGLAAVPLAQLEVLGCWLLAASHGSPDLQPPPPPYGNPGVGEGGGGGGGEPEPSPCAGGGAAAAAGAAGLDGAGGAGAGPGEAGAATAAAAPPWDAAAQLRLLRRQPWAASLLRLDLQLSMPPLRNGGGGDGEGKAEGSPGHHEHGAKGGRGSLAPAAAARAGASSSGASGAVRRSAYGVGACTAGHVRRGMYGDAWSQLEHLSITWEAAALVCTWRDVRSSWGPPAPAPSAAGAGPGAGGGVRHAPPAARVALGLRPHSARWVLALPALRSLELCLGDRGARGAMRVEEVLWLLRLRSLRRLRLVLAVSEGVGRGGGGGGGGSGGDGGGGGGGGSDDDGDDSDGGGFAEDDGGCGGGGGEEGGGEGEGGQGAAAAAAAARRRGHVGASGGGGAASAWLHSELTDLLLTGLPYCQSHVVQVRVP</sequence>
<feature type="region of interest" description="Disordered" evidence="1">
    <location>
        <begin position="740"/>
        <end position="776"/>
    </location>
</feature>
<feature type="compositionally biased region" description="Gly residues" evidence="1">
    <location>
        <begin position="1066"/>
        <end position="1084"/>
    </location>
</feature>
<protein>
    <recommendedName>
        <fullName evidence="4">F-box domain-containing protein</fullName>
    </recommendedName>
</protein>
<evidence type="ECO:0008006" key="4">
    <source>
        <dbReference type="Google" id="ProtNLM"/>
    </source>
</evidence>
<feature type="region of interest" description="Disordered" evidence="1">
    <location>
        <begin position="257"/>
        <end position="284"/>
    </location>
</feature>
<feature type="compositionally biased region" description="Gly residues" evidence="1">
    <location>
        <begin position="266"/>
        <end position="284"/>
    </location>
</feature>
<dbReference type="InterPro" id="IPR051647">
    <property type="entry name" value="Mediator_comp_sub12"/>
</dbReference>
<feature type="region of interest" description="Disordered" evidence="1">
    <location>
        <begin position="832"/>
        <end position="871"/>
    </location>
</feature>
<feature type="region of interest" description="Disordered" evidence="1">
    <location>
        <begin position="407"/>
        <end position="436"/>
    </location>
</feature>
<dbReference type="PANTHER" id="PTHR46007:SF8">
    <property type="entry name" value="C2H2-TYPE DOMAIN-CONTAINING PROTEIN"/>
    <property type="match status" value="1"/>
</dbReference>
<keyword evidence="3" id="KW-1185">Reference proteome</keyword>
<feature type="compositionally biased region" description="Gly residues" evidence="1">
    <location>
        <begin position="750"/>
        <end position="762"/>
    </location>
</feature>
<reference evidence="2 3" key="1">
    <citation type="journal article" date="2017" name="Mol. Biol. Evol.">
        <title>The 4-celled Tetrabaena socialis nuclear genome reveals the essential components for genetic control of cell number at the origin of multicellularity in the volvocine lineage.</title>
        <authorList>
            <person name="Featherston J."/>
            <person name="Arakaki Y."/>
            <person name="Hanschen E.R."/>
            <person name="Ferris P.J."/>
            <person name="Michod R.E."/>
            <person name="Olson B.J.S.C."/>
            <person name="Nozaki H."/>
            <person name="Durand P.M."/>
        </authorList>
    </citation>
    <scope>NUCLEOTIDE SEQUENCE [LARGE SCALE GENOMIC DNA]</scope>
    <source>
        <strain evidence="2 3">NIES-571</strain>
    </source>
</reference>
<evidence type="ECO:0000313" key="2">
    <source>
        <dbReference type="EMBL" id="PNH12930.1"/>
    </source>
</evidence>
<evidence type="ECO:0000256" key="1">
    <source>
        <dbReference type="SAM" id="MobiDB-lite"/>
    </source>
</evidence>
<dbReference type="EMBL" id="PGGS01000002">
    <property type="protein sequence ID" value="PNH12930.1"/>
    <property type="molecule type" value="Genomic_DNA"/>
</dbReference>
<feature type="compositionally biased region" description="Acidic residues" evidence="1">
    <location>
        <begin position="187"/>
        <end position="202"/>
    </location>
</feature>
<dbReference type="AlphaFoldDB" id="A0A2J8AK92"/>
<proteinExistence type="predicted"/>
<feature type="region of interest" description="Disordered" evidence="1">
    <location>
        <begin position="936"/>
        <end position="956"/>
    </location>
</feature>
<dbReference type="GO" id="GO:0045944">
    <property type="term" value="P:positive regulation of transcription by RNA polymerase II"/>
    <property type="evidence" value="ECO:0007669"/>
    <property type="project" value="TreeGrafter"/>
</dbReference>
<feature type="compositionally biased region" description="Acidic residues" evidence="1">
    <location>
        <begin position="1048"/>
        <end position="1065"/>
    </location>
</feature>
<feature type="compositionally biased region" description="Basic and acidic residues" evidence="1">
    <location>
        <begin position="844"/>
        <end position="859"/>
    </location>
</feature>
<comment type="caution">
    <text evidence="2">The sequence shown here is derived from an EMBL/GenBank/DDBJ whole genome shotgun (WGS) entry which is preliminary data.</text>
</comment>
<gene>
    <name evidence="2" type="ORF">TSOC_000152</name>
</gene>
<dbReference type="SUPFAM" id="SSF81383">
    <property type="entry name" value="F-box domain"/>
    <property type="match status" value="1"/>
</dbReference>
<evidence type="ECO:0000313" key="3">
    <source>
        <dbReference type="Proteomes" id="UP000236333"/>
    </source>
</evidence>
<accession>A0A2J8AK92</accession>
<dbReference type="GO" id="GO:0003713">
    <property type="term" value="F:transcription coactivator activity"/>
    <property type="evidence" value="ECO:0007669"/>
    <property type="project" value="TreeGrafter"/>
</dbReference>